<dbReference type="OrthoDB" id="9799304at2"/>
<dbReference type="InterPro" id="IPR015421">
    <property type="entry name" value="PyrdxlP-dep_Trfase_major"/>
</dbReference>
<organism evidence="11 12">
    <name type="scientific">Candidatus Filomicrobium marinum</name>
    <dbReference type="NCBI Taxonomy" id="1608628"/>
    <lineage>
        <taxon>Bacteria</taxon>
        <taxon>Pseudomonadati</taxon>
        <taxon>Pseudomonadota</taxon>
        <taxon>Alphaproteobacteria</taxon>
        <taxon>Hyphomicrobiales</taxon>
        <taxon>Hyphomicrobiaceae</taxon>
        <taxon>Filomicrobium</taxon>
    </lineage>
</organism>
<evidence type="ECO:0000256" key="3">
    <source>
        <dbReference type="ARBA" id="ARBA00004953"/>
    </source>
</evidence>
<evidence type="ECO:0000256" key="2">
    <source>
        <dbReference type="ARBA" id="ARBA00003444"/>
    </source>
</evidence>
<sequence length="339" mass="36819">MATQPEHLLHGGNLDAARQRFPSAPEPWIDLSTGINPFPYSVPPLAPEIWSRLPQRSHELALREAAARSYGAQNQDMVVPASGTQALIQILPRLIARSQIAILSPTYSEHAKAWRHEGHYVVEVPDLTTIASARVAIVVNPNNPTGQVIPTERLRGVAAELQSRDGLLVVDEAFADVMAPDVSLIPDLPPATIVLRSFGKMYGLAGLRLGFAITHEDLASQLRDYFGPWAVSGPALSIGAAALADIAWREKAVTRLQNAQRRLDALLETCGGCSVIGGTPLFRLATHSRAAQVADTLAQHGILVRQFSYAPTWLRFGLPGPEESWRRLEQALRAIGTNI</sequence>
<dbReference type="CDD" id="cd00609">
    <property type="entry name" value="AAT_like"/>
    <property type="match status" value="1"/>
</dbReference>
<feature type="domain" description="Aminotransferase class I/classII large" evidence="10">
    <location>
        <begin position="52"/>
        <end position="324"/>
    </location>
</feature>
<evidence type="ECO:0000256" key="5">
    <source>
        <dbReference type="ARBA" id="ARBA00022573"/>
    </source>
</evidence>
<dbReference type="Proteomes" id="UP000033187">
    <property type="component" value="Chromosome 1"/>
</dbReference>
<dbReference type="Gene3D" id="3.40.640.10">
    <property type="entry name" value="Type I PLP-dependent aspartate aminotransferase-like (Major domain)"/>
    <property type="match status" value="1"/>
</dbReference>
<comment type="pathway">
    <text evidence="3">Cofactor biosynthesis; adenosylcobalamin biosynthesis.</text>
</comment>
<accession>A0A0D6JDF2</accession>
<dbReference type="GO" id="GO:0009236">
    <property type="term" value="P:cobalamin biosynthetic process"/>
    <property type="evidence" value="ECO:0007669"/>
    <property type="project" value="UniProtKB-UniPathway"/>
</dbReference>
<dbReference type="KEGG" id="fiy:BN1229_v1_1441"/>
<comment type="catalytic activity">
    <reaction evidence="9">
        <text>O-phospho-L-threonine + H(+) = (R)-1-aminopropan-2-yl phosphate + CO2</text>
        <dbReference type="Rhea" id="RHEA:11492"/>
        <dbReference type="ChEBI" id="CHEBI:15378"/>
        <dbReference type="ChEBI" id="CHEBI:16526"/>
        <dbReference type="ChEBI" id="CHEBI:58563"/>
        <dbReference type="ChEBI" id="CHEBI:58675"/>
        <dbReference type="EC" id="4.1.1.81"/>
    </reaction>
</comment>
<comment type="cofactor">
    <cofactor evidence="1">
        <name>pyridoxal 5'-phosphate</name>
        <dbReference type="ChEBI" id="CHEBI:597326"/>
    </cofactor>
</comment>
<dbReference type="InterPro" id="IPR015422">
    <property type="entry name" value="PyrdxlP-dep_Trfase_small"/>
</dbReference>
<dbReference type="PANTHER" id="PTHR42885:SF1">
    <property type="entry name" value="THREONINE-PHOSPHATE DECARBOXYLASE"/>
    <property type="match status" value="1"/>
</dbReference>
<dbReference type="KEGG" id="fil:BN1229_v1_1440"/>
<evidence type="ECO:0000313" key="11">
    <source>
        <dbReference type="EMBL" id="CPR17840.1"/>
    </source>
</evidence>
<dbReference type="InterPro" id="IPR015424">
    <property type="entry name" value="PyrdxlP-dep_Trfase"/>
</dbReference>
<dbReference type="Gene3D" id="3.90.1150.10">
    <property type="entry name" value="Aspartate Aminotransferase, domain 1"/>
    <property type="match status" value="1"/>
</dbReference>
<evidence type="ECO:0000256" key="7">
    <source>
        <dbReference type="ARBA" id="ARBA00023239"/>
    </source>
</evidence>
<dbReference type="InterPro" id="IPR004839">
    <property type="entry name" value="Aminotransferase_I/II_large"/>
</dbReference>
<dbReference type="InterPro" id="IPR004838">
    <property type="entry name" value="NHTrfase_class1_PyrdxlP-BS"/>
</dbReference>
<dbReference type="PANTHER" id="PTHR42885">
    <property type="entry name" value="HISTIDINOL-PHOSPHATE AMINOTRANSFERASE-RELATED"/>
    <property type="match status" value="1"/>
</dbReference>
<dbReference type="EC" id="4.1.1.81" evidence="4"/>
<evidence type="ECO:0000256" key="4">
    <source>
        <dbReference type="ARBA" id="ARBA00012285"/>
    </source>
</evidence>
<proteinExistence type="predicted"/>
<keyword evidence="7 11" id="KW-0456">Lyase</keyword>
<comment type="function">
    <text evidence="2">Decarboxylates L-threonine-O-3-phosphate to yield (R)-1-amino-2-propanol O-2-phosphate, the precursor for the linkage between the nucleotide loop and the corrin ring in cobalamin.</text>
</comment>
<dbReference type="GO" id="GO:0030170">
    <property type="term" value="F:pyridoxal phosphate binding"/>
    <property type="evidence" value="ECO:0007669"/>
    <property type="project" value="InterPro"/>
</dbReference>
<dbReference type="SUPFAM" id="SSF53383">
    <property type="entry name" value="PLP-dependent transferases"/>
    <property type="match status" value="1"/>
</dbReference>
<dbReference type="NCBIfam" id="TIGR01140">
    <property type="entry name" value="L_thr_O3P_dcar"/>
    <property type="match status" value="1"/>
</dbReference>
<dbReference type="PROSITE" id="PS00105">
    <property type="entry name" value="AA_TRANSFER_CLASS_1"/>
    <property type="match status" value="1"/>
</dbReference>
<evidence type="ECO:0000259" key="10">
    <source>
        <dbReference type="Pfam" id="PF00155"/>
    </source>
</evidence>
<keyword evidence="5" id="KW-0169">Cobalamin biosynthesis</keyword>
<reference evidence="12" key="1">
    <citation type="submission" date="2015-02" db="EMBL/GenBank/DDBJ databases">
        <authorList>
            <person name="Chooi Y.-H."/>
        </authorList>
    </citation>
    <scope>NUCLEOTIDE SEQUENCE [LARGE SCALE GENOMIC DNA]</scope>
    <source>
        <strain evidence="12">strain Y</strain>
    </source>
</reference>
<evidence type="ECO:0000256" key="9">
    <source>
        <dbReference type="ARBA" id="ARBA00048531"/>
    </source>
</evidence>
<name>A0A0D6JDF2_9HYPH</name>
<protein>
    <recommendedName>
        <fullName evidence="4">threonine-phosphate decarboxylase</fullName>
        <ecNumber evidence="4">4.1.1.81</ecNumber>
    </recommendedName>
    <alternativeName>
        <fullName evidence="8">L-threonine-O-3-phosphate decarboxylase</fullName>
    </alternativeName>
</protein>
<dbReference type="GO" id="GO:0048472">
    <property type="term" value="F:threonine-phosphate decarboxylase activity"/>
    <property type="evidence" value="ECO:0007669"/>
    <property type="project" value="UniProtKB-EC"/>
</dbReference>
<dbReference type="InterPro" id="IPR005860">
    <property type="entry name" value="CobD"/>
</dbReference>
<evidence type="ECO:0000256" key="6">
    <source>
        <dbReference type="ARBA" id="ARBA00022898"/>
    </source>
</evidence>
<dbReference type="UniPathway" id="UPA00148"/>
<dbReference type="EMBL" id="LN829119">
    <property type="protein sequence ID" value="CPR17840.1"/>
    <property type="molecule type" value="Genomic_DNA"/>
</dbReference>
<evidence type="ECO:0000256" key="8">
    <source>
        <dbReference type="ARBA" id="ARBA00029996"/>
    </source>
</evidence>
<evidence type="ECO:0000256" key="1">
    <source>
        <dbReference type="ARBA" id="ARBA00001933"/>
    </source>
</evidence>
<keyword evidence="6" id="KW-0663">Pyridoxal phosphate</keyword>
<dbReference type="AlphaFoldDB" id="A0A0D6JDF2"/>
<gene>
    <name evidence="11" type="primary">cobC</name>
    <name evidence="11" type="ORF">YBN1229_v1_1441</name>
</gene>
<keyword evidence="12" id="KW-1185">Reference proteome</keyword>
<dbReference type="Pfam" id="PF00155">
    <property type="entry name" value="Aminotran_1_2"/>
    <property type="match status" value="1"/>
</dbReference>
<evidence type="ECO:0000313" key="12">
    <source>
        <dbReference type="Proteomes" id="UP000033187"/>
    </source>
</evidence>